<dbReference type="InterPro" id="IPR010869">
    <property type="entry name" value="DUF1501"/>
</dbReference>
<evidence type="ECO:0000313" key="1">
    <source>
        <dbReference type="EMBL" id="PQO29025.1"/>
    </source>
</evidence>
<dbReference type="PROSITE" id="PS51318">
    <property type="entry name" value="TAT"/>
    <property type="match status" value="1"/>
</dbReference>
<name>A0A2S8FA43_9BACT</name>
<evidence type="ECO:0000313" key="2">
    <source>
        <dbReference type="Proteomes" id="UP000239388"/>
    </source>
</evidence>
<proteinExistence type="predicted"/>
<comment type="caution">
    <text evidence="1">The sequence shown here is derived from an EMBL/GenBank/DDBJ whole genome shotgun (WGS) entry which is preliminary data.</text>
</comment>
<dbReference type="Gene3D" id="3.40.720.10">
    <property type="entry name" value="Alkaline Phosphatase, subunit A"/>
    <property type="match status" value="1"/>
</dbReference>
<dbReference type="InterPro" id="IPR006311">
    <property type="entry name" value="TAT_signal"/>
</dbReference>
<dbReference type="EMBL" id="PUIB01000023">
    <property type="protein sequence ID" value="PQO29025.1"/>
    <property type="molecule type" value="Genomic_DNA"/>
</dbReference>
<dbReference type="PANTHER" id="PTHR43737">
    <property type="entry name" value="BLL7424 PROTEIN"/>
    <property type="match status" value="1"/>
</dbReference>
<organism evidence="1 2">
    <name type="scientific">Blastopirellula marina</name>
    <dbReference type="NCBI Taxonomy" id="124"/>
    <lineage>
        <taxon>Bacteria</taxon>
        <taxon>Pseudomonadati</taxon>
        <taxon>Planctomycetota</taxon>
        <taxon>Planctomycetia</taxon>
        <taxon>Pirellulales</taxon>
        <taxon>Pirellulaceae</taxon>
        <taxon>Blastopirellula</taxon>
    </lineage>
</organism>
<dbReference type="OrthoDB" id="127333at2"/>
<dbReference type="AlphaFoldDB" id="A0A2S8FA43"/>
<dbReference type="Proteomes" id="UP000239388">
    <property type="component" value="Unassembled WGS sequence"/>
</dbReference>
<sequence length="468" mass="51641">MSQYPLTRRQALLGLGASLGSVAFTSLLKAEKTSTAGDAGPLSPKPAMIPARAKNVIMLFMEGGPGHMDTFDPKPELTKRHKQESKLTGGLEKGYKFFVGSPFPFRQVGENGIWMCDQWKYLADPFVANEICNYRGCQAESLNHPEALYHINTGSRLGGDPALGAWATYGLGTENQNLPGYVVMTELALPQGGPGNWSNGFLPPYYQGTRLRPEGSPILDLAPPAFKSREHQRRTLDELALLNASYQDRLGVEDKRLLARMESYELAFRMQAEVPDVIDLSQETAATQEMYGLHENDTKAFGRQCLMARRLVEKGVRFVQIFSGGWDSHDYLERGHSSRIKSVDKPIAALIRDLKQRGLLEDTLVIWTGEFGRTPDNNKRGGVYSFGRGHNIEAMTMLMAGGGIRPGVVGATDELGRSAIECVHPIRDLHVTLLRLLGLDDNKLTYFHGGRFKQLSQFGGAVISELIG</sequence>
<dbReference type="InterPro" id="IPR017850">
    <property type="entry name" value="Alkaline_phosphatase_core_sf"/>
</dbReference>
<protein>
    <recommendedName>
        <fullName evidence="3">DUF1501 domain-containing protein</fullName>
    </recommendedName>
</protein>
<reference evidence="1 2" key="1">
    <citation type="submission" date="2018-02" db="EMBL/GenBank/DDBJ databases">
        <title>Comparative genomes isolates from brazilian mangrove.</title>
        <authorList>
            <person name="Araujo J.E."/>
            <person name="Taketani R.G."/>
            <person name="Silva M.C.P."/>
            <person name="Loureco M.V."/>
            <person name="Andreote F.D."/>
        </authorList>
    </citation>
    <scope>NUCLEOTIDE SEQUENCE [LARGE SCALE GENOMIC DNA]</scope>
    <source>
        <strain evidence="1 2">NAP PRIS-MGV</strain>
    </source>
</reference>
<evidence type="ECO:0008006" key="3">
    <source>
        <dbReference type="Google" id="ProtNLM"/>
    </source>
</evidence>
<accession>A0A2S8FA43</accession>
<dbReference type="Pfam" id="PF07394">
    <property type="entry name" value="DUF1501"/>
    <property type="match status" value="1"/>
</dbReference>
<gene>
    <name evidence="1" type="ORF">C5Y98_22720</name>
</gene>
<dbReference type="PANTHER" id="PTHR43737:SF1">
    <property type="entry name" value="DUF1501 DOMAIN-CONTAINING PROTEIN"/>
    <property type="match status" value="1"/>
</dbReference>
<dbReference type="SUPFAM" id="SSF53649">
    <property type="entry name" value="Alkaline phosphatase-like"/>
    <property type="match status" value="1"/>
</dbReference>
<dbReference type="RefSeq" id="WP_105357714.1">
    <property type="nucleotide sequence ID" value="NZ_PUIB01000023.1"/>
</dbReference>